<keyword evidence="2" id="KW-1185">Reference proteome</keyword>
<gene>
    <name evidence="1" type="ORF">JOB18_007835</name>
</gene>
<proteinExistence type="predicted"/>
<accession>A0AAV6QS80</accession>
<name>A0AAV6QS80_SOLSE</name>
<dbReference type="AlphaFoldDB" id="A0AAV6QS80"/>
<reference evidence="1 2" key="1">
    <citation type="journal article" date="2021" name="Sci. Rep.">
        <title>Chromosome anchoring in Senegalese sole (Solea senegalensis) reveals sex-associated markers and genome rearrangements in flatfish.</title>
        <authorList>
            <person name="Guerrero-Cozar I."/>
            <person name="Gomez-Garrido J."/>
            <person name="Berbel C."/>
            <person name="Martinez-Blanch J.F."/>
            <person name="Alioto T."/>
            <person name="Claros M.G."/>
            <person name="Gagnaire P.A."/>
            <person name="Manchado M."/>
        </authorList>
    </citation>
    <scope>NUCLEOTIDE SEQUENCE [LARGE SCALE GENOMIC DNA]</scope>
    <source>
        <strain evidence="1">Sse05_10M</strain>
    </source>
</reference>
<comment type="caution">
    <text evidence="1">The sequence shown here is derived from an EMBL/GenBank/DDBJ whole genome shotgun (WGS) entry which is preliminary data.</text>
</comment>
<sequence>MFHSCSGPNNQWAINQRDDGQLGFYNSGPYPHSWPQFRMPSPSSTVHHSPMQHPYGGAYTTAQSSAWCQPHNIWKINEPKPGRSGYREQLRRSIQRERAAVCSVNICLGVRAAFLQYKRKSGLVDAGEGDVKEGKQEIALA</sequence>
<dbReference type="EMBL" id="JAGKHQ010000015">
    <property type="protein sequence ID" value="KAG7495905.1"/>
    <property type="molecule type" value="Genomic_DNA"/>
</dbReference>
<evidence type="ECO:0000313" key="1">
    <source>
        <dbReference type="EMBL" id="KAG7495905.1"/>
    </source>
</evidence>
<organism evidence="1 2">
    <name type="scientific">Solea senegalensis</name>
    <name type="common">Senegalese sole</name>
    <dbReference type="NCBI Taxonomy" id="28829"/>
    <lineage>
        <taxon>Eukaryota</taxon>
        <taxon>Metazoa</taxon>
        <taxon>Chordata</taxon>
        <taxon>Craniata</taxon>
        <taxon>Vertebrata</taxon>
        <taxon>Euteleostomi</taxon>
        <taxon>Actinopterygii</taxon>
        <taxon>Neopterygii</taxon>
        <taxon>Teleostei</taxon>
        <taxon>Neoteleostei</taxon>
        <taxon>Acanthomorphata</taxon>
        <taxon>Carangaria</taxon>
        <taxon>Pleuronectiformes</taxon>
        <taxon>Pleuronectoidei</taxon>
        <taxon>Soleidae</taxon>
        <taxon>Solea</taxon>
    </lineage>
</organism>
<protein>
    <submittedName>
        <fullName evidence="1">Uncharacterized protein</fullName>
    </submittedName>
</protein>
<dbReference type="Proteomes" id="UP000693946">
    <property type="component" value="Linkage Group LG3"/>
</dbReference>
<evidence type="ECO:0000313" key="2">
    <source>
        <dbReference type="Proteomes" id="UP000693946"/>
    </source>
</evidence>